<feature type="transmembrane region" description="Helical" evidence="1">
    <location>
        <begin position="90"/>
        <end position="111"/>
    </location>
</feature>
<comment type="caution">
    <text evidence="3">The sequence shown here is derived from an EMBL/GenBank/DDBJ whole genome shotgun (WGS) entry which is preliminary data.</text>
</comment>
<dbReference type="Proteomes" id="UP000305202">
    <property type="component" value="Unassembled WGS sequence"/>
</dbReference>
<keyword evidence="1" id="KW-1133">Transmembrane helix</keyword>
<dbReference type="InterPro" id="IPR036938">
    <property type="entry name" value="PAP2/HPO_sf"/>
</dbReference>
<dbReference type="RefSeq" id="WP_136990566.1">
    <property type="nucleotide sequence ID" value="NZ_SZPQ01000017.1"/>
</dbReference>
<dbReference type="HAMAP" id="MF_01945">
    <property type="entry name" value="Lipid_A_LpxT"/>
    <property type="match status" value="1"/>
</dbReference>
<dbReference type="SUPFAM" id="SSF48317">
    <property type="entry name" value="Acid phosphatase/Vanadium-dependent haloperoxidase"/>
    <property type="match status" value="1"/>
</dbReference>
<feature type="transmembrane region" description="Helical" evidence="1">
    <location>
        <begin position="162"/>
        <end position="183"/>
    </location>
</feature>
<dbReference type="InterPro" id="IPR000326">
    <property type="entry name" value="PAP2/HPO"/>
</dbReference>
<dbReference type="InterPro" id="IPR032908">
    <property type="entry name" value="LpxT"/>
</dbReference>
<dbReference type="EMBL" id="SZPQ01000017">
    <property type="protein sequence ID" value="TKI05828.1"/>
    <property type="molecule type" value="Genomic_DNA"/>
</dbReference>
<feature type="transmembrane region" description="Helical" evidence="1">
    <location>
        <begin position="192"/>
        <end position="213"/>
    </location>
</feature>
<keyword evidence="4" id="KW-1185">Reference proteome</keyword>
<proteinExistence type="inferred from homology"/>
<evidence type="ECO:0000313" key="3">
    <source>
        <dbReference type="EMBL" id="TKI05828.1"/>
    </source>
</evidence>
<dbReference type="Pfam" id="PF01569">
    <property type="entry name" value="PAP2"/>
    <property type="match status" value="1"/>
</dbReference>
<keyword evidence="1" id="KW-0812">Transmembrane</keyword>
<keyword evidence="1" id="KW-0472">Membrane</keyword>
<dbReference type="CDD" id="cd01610">
    <property type="entry name" value="PAP2_like"/>
    <property type="match status" value="1"/>
</dbReference>
<accession>A0ABY2SL45</accession>
<evidence type="ECO:0000256" key="1">
    <source>
        <dbReference type="SAM" id="Phobius"/>
    </source>
</evidence>
<organism evidence="3 4">
    <name type="scientific">Martelella alba</name>
    <dbReference type="NCBI Taxonomy" id="2590451"/>
    <lineage>
        <taxon>Bacteria</taxon>
        <taxon>Pseudomonadati</taxon>
        <taxon>Pseudomonadota</taxon>
        <taxon>Alphaproteobacteria</taxon>
        <taxon>Hyphomicrobiales</taxon>
        <taxon>Aurantimonadaceae</taxon>
        <taxon>Martelella</taxon>
    </lineage>
</organism>
<gene>
    <name evidence="3" type="ORF">FCN80_12905</name>
</gene>
<sequence length="237" mass="26907">MHRFAAILCLNILGVLLFFSWYLPANHGFWFTLDSSIFMYFNHLMVRSHAFAILLAITNYRAFDLISLLAMGAMYYVYFRRADRRGKYRLISIGIVMLLSAVVINQLGHLIPVSHASPTLFFQHDPNVVRIAQLVSIPTKDASSNSFPGDHGMMLMIFAMYMWRYFGLRAFLGGVLIVVVFSLPRVMIGAHWFTDIAVGSLSVLLVGLSWWMLTGACDWLIGWLNLHLPGSPEKRAQ</sequence>
<feature type="transmembrane region" description="Helical" evidence="1">
    <location>
        <begin position="49"/>
        <end position="78"/>
    </location>
</feature>
<reference evidence="3 4" key="1">
    <citation type="submission" date="2019-04" db="EMBL/GenBank/DDBJ databases">
        <authorList>
            <person name="Li M."/>
            <person name="Gao C."/>
        </authorList>
    </citation>
    <scope>NUCLEOTIDE SEQUENCE [LARGE SCALE GENOMIC DNA]</scope>
    <source>
        <strain evidence="3 4">BGMRC 2031</strain>
    </source>
</reference>
<protein>
    <submittedName>
        <fullName evidence="3">Phosphatase PAP2 family protein</fullName>
    </submittedName>
</protein>
<name>A0ABY2SL45_9HYPH</name>
<evidence type="ECO:0000313" key="4">
    <source>
        <dbReference type="Proteomes" id="UP000305202"/>
    </source>
</evidence>
<dbReference type="SMART" id="SM00014">
    <property type="entry name" value="acidPPc"/>
    <property type="match status" value="1"/>
</dbReference>
<feature type="domain" description="Phosphatidic acid phosphatase type 2/haloperoxidase" evidence="2">
    <location>
        <begin position="90"/>
        <end position="211"/>
    </location>
</feature>
<evidence type="ECO:0000259" key="2">
    <source>
        <dbReference type="SMART" id="SM00014"/>
    </source>
</evidence>